<reference evidence="1" key="1">
    <citation type="submission" date="2016-07" db="EMBL/GenBank/DDBJ databases">
        <authorList>
            <person name="Bretaudeau A."/>
        </authorList>
    </citation>
    <scope>NUCLEOTIDE SEQUENCE</scope>
    <source>
        <strain evidence="1">Rice</strain>
        <tissue evidence="1">Whole body</tissue>
    </source>
</reference>
<dbReference type="EMBL" id="ODYU01010654">
    <property type="protein sequence ID" value="SOQ55905.1"/>
    <property type="molecule type" value="Genomic_DNA"/>
</dbReference>
<gene>
    <name evidence="1" type="ORF">SFRICE_026693</name>
</gene>
<evidence type="ECO:0000313" key="1">
    <source>
        <dbReference type="EMBL" id="SOQ55905.1"/>
    </source>
</evidence>
<sequence>MQRVAPCENRTNYLYVAWQPLRSHRTNRAVDCTCKFKHSISLKWLSYIYMSYQKHFVLERIIVIHVASTNQC</sequence>
<organism evidence="1">
    <name type="scientific">Spodoptera frugiperda</name>
    <name type="common">Fall armyworm</name>
    <dbReference type="NCBI Taxonomy" id="7108"/>
    <lineage>
        <taxon>Eukaryota</taxon>
        <taxon>Metazoa</taxon>
        <taxon>Ecdysozoa</taxon>
        <taxon>Arthropoda</taxon>
        <taxon>Hexapoda</taxon>
        <taxon>Insecta</taxon>
        <taxon>Pterygota</taxon>
        <taxon>Neoptera</taxon>
        <taxon>Endopterygota</taxon>
        <taxon>Lepidoptera</taxon>
        <taxon>Glossata</taxon>
        <taxon>Ditrysia</taxon>
        <taxon>Noctuoidea</taxon>
        <taxon>Noctuidae</taxon>
        <taxon>Amphipyrinae</taxon>
        <taxon>Spodoptera</taxon>
    </lineage>
</organism>
<protein>
    <submittedName>
        <fullName evidence="1">SFRICE_026693</fullName>
    </submittedName>
</protein>
<proteinExistence type="predicted"/>
<dbReference type="AlphaFoldDB" id="A0A2H1WS55"/>
<accession>A0A2H1WS55</accession>
<name>A0A2H1WS55_SPOFR</name>